<dbReference type="NCBIfam" id="TIGR00756">
    <property type="entry name" value="PPR"/>
    <property type="match status" value="3"/>
</dbReference>
<feature type="repeat" description="PPR" evidence="2">
    <location>
        <begin position="164"/>
        <end position="198"/>
    </location>
</feature>
<dbReference type="GO" id="GO:0009451">
    <property type="term" value="P:RNA modification"/>
    <property type="evidence" value="ECO:0007669"/>
    <property type="project" value="InterPro"/>
</dbReference>
<dbReference type="Pfam" id="PF01535">
    <property type="entry name" value="PPR"/>
    <property type="match status" value="1"/>
</dbReference>
<evidence type="ECO:0008006" key="5">
    <source>
        <dbReference type="Google" id="ProtNLM"/>
    </source>
</evidence>
<accession>A0A8J5HLB9</accession>
<dbReference type="InterPro" id="IPR002885">
    <property type="entry name" value="PPR_rpt"/>
</dbReference>
<evidence type="ECO:0000313" key="3">
    <source>
        <dbReference type="EMBL" id="KAG6529948.1"/>
    </source>
</evidence>
<dbReference type="FunFam" id="1.25.40.10:FF:000073">
    <property type="entry name" value="Pentatricopeptide repeat-containing protein chloroplastic"/>
    <property type="match status" value="1"/>
</dbReference>
<protein>
    <recommendedName>
        <fullName evidence="5">Pentatricopeptide repeat-containing protein</fullName>
    </recommendedName>
</protein>
<dbReference type="AlphaFoldDB" id="A0A8J5HLB9"/>
<dbReference type="InterPro" id="IPR046960">
    <property type="entry name" value="PPR_At4g14850-like_plant"/>
</dbReference>
<keyword evidence="1" id="KW-0677">Repeat</keyword>
<dbReference type="PROSITE" id="PS51375">
    <property type="entry name" value="PPR"/>
    <property type="match status" value="3"/>
</dbReference>
<evidence type="ECO:0000256" key="2">
    <source>
        <dbReference type="PROSITE-ProRule" id="PRU00708"/>
    </source>
</evidence>
<dbReference type="InterPro" id="IPR046848">
    <property type="entry name" value="E_motif"/>
</dbReference>
<dbReference type="InterPro" id="IPR011990">
    <property type="entry name" value="TPR-like_helical_dom_sf"/>
</dbReference>
<dbReference type="GO" id="GO:0003723">
    <property type="term" value="F:RNA binding"/>
    <property type="evidence" value="ECO:0007669"/>
    <property type="project" value="InterPro"/>
</dbReference>
<feature type="repeat" description="PPR" evidence="2">
    <location>
        <begin position="366"/>
        <end position="401"/>
    </location>
</feature>
<gene>
    <name evidence="3" type="ORF">ZIOFF_012165</name>
</gene>
<dbReference type="Proteomes" id="UP000734854">
    <property type="component" value="Unassembled WGS sequence"/>
</dbReference>
<dbReference type="FunFam" id="1.25.40.10:FF:000344">
    <property type="entry name" value="Pentatricopeptide repeat-containing protein"/>
    <property type="match status" value="1"/>
</dbReference>
<dbReference type="Pfam" id="PF13041">
    <property type="entry name" value="PPR_2"/>
    <property type="match status" value="3"/>
</dbReference>
<reference evidence="3 4" key="1">
    <citation type="submission" date="2020-08" db="EMBL/GenBank/DDBJ databases">
        <title>Plant Genome Project.</title>
        <authorList>
            <person name="Zhang R.-G."/>
        </authorList>
    </citation>
    <scope>NUCLEOTIDE SEQUENCE [LARGE SCALE GENOMIC DNA]</scope>
    <source>
        <tissue evidence="3">Rhizome</tissue>
    </source>
</reference>
<evidence type="ECO:0000256" key="1">
    <source>
        <dbReference type="ARBA" id="ARBA00022737"/>
    </source>
</evidence>
<dbReference type="Pfam" id="PF20431">
    <property type="entry name" value="E_motif"/>
    <property type="match status" value="1"/>
</dbReference>
<dbReference type="PANTHER" id="PTHR47926">
    <property type="entry name" value="PENTATRICOPEPTIDE REPEAT-CONTAINING PROTEIN"/>
    <property type="match status" value="1"/>
</dbReference>
<proteinExistence type="predicted"/>
<sequence length="585" mass="65170">MRSLLPKFPSLFLRFKSHASNPNPNFSLKPPLLFSVNLSTPRHLRQCLAHAFAAGVLGSTHLHLWNSLLHSLSRSPNLDVAVPLFHLLRAADLPVDDYTFTAVLKALASLALLPEGENIHSLSLKLGFERHTFVLNSLIHMYFACGFNTSARLVFDSADDSTRDVVSWNSLISGYLQSGMCREGLMVFRSMVSKSIAMDAVTPVSALIGCGKIGAIGPGRQIHNLIVLYGFDLNCYLGSSLVNMYARCGYVEDARKLFDRIPEKNVVCWTSIISGYVQSGQFKESIELFRNMQIEGVRADDPTLASVLSSCAELGALAQGRYIHKYCDVNNIGKLLSVKNALIDMYSKCGDIQRALQVFQGIVQRDVISWTVMISGLAINGYSQEALDLFSRMELSDGIMPNEITFLGVLTACNHGGLVDKGYHYFRQMVDHYGLIPQIEHYGSMVDLLGRANLLEKAYEFIMKMPIRPDVVIWRSLLFACRANGNVDMAEYAAERIVELEPRKCGVHVLLSNVYAVSSRWNDVKRVRGAMLDWNIQKLPGFSSIELNGVVHEFLATDKSHHDSDANIIQDLPKEMDFLPLLQLS</sequence>
<keyword evidence="4" id="KW-1185">Reference proteome</keyword>
<evidence type="ECO:0000313" key="4">
    <source>
        <dbReference type="Proteomes" id="UP000734854"/>
    </source>
</evidence>
<feature type="repeat" description="PPR" evidence="2">
    <location>
        <begin position="265"/>
        <end position="299"/>
    </location>
</feature>
<dbReference type="FunFam" id="1.25.40.10:FF:000184">
    <property type="entry name" value="Pentatricopeptide repeat-containing protein, chloroplastic"/>
    <property type="match status" value="1"/>
</dbReference>
<organism evidence="3 4">
    <name type="scientific">Zingiber officinale</name>
    <name type="common">Ginger</name>
    <name type="synonym">Amomum zingiber</name>
    <dbReference type="NCBI Taxonomy" id="94328"/>
    <lineage>
        <taxon>Eukaryota</taxon>
        <taxon>Viridiplantae</taxon>
        <taxon>Streptophyta</taxon>
        <taxon>Embryophyta</taxon>
        <taxon>Tracheophyta</taxon>
        <taxon>Spermatophyta</taxon>
        <taxon>Magnoliopsida</taxon>
        <taxon>Liliopsida</taxon>
        <taxon>Zingiberales</taxon>
        <taxon>Zingiberaceae</taxon>
        <taxon>Zingiber</taxon>
    </lineage>
</organism>
<name>A0A8J5HLB9_ZINOF</name>
<dbReference type="PANTHER" id="PTHR47926:SF345">
    <property type="entry name" value="(WILD MALAYSIAN BANANA) HYPOTHETICAL PROTEIN"/>
    <property type="match status" value="1"/>
</dbReference>
<comment type="caution">
    <text evidence="3">The sequence shown here is derived from an EMBL/GenBank/DDBJ whole genome shotgun (WGS) entry which is preliminary data.</text>
</comment>
<dbReference type="EMBL" id="JACMSC010000003">
    <property type="protein sequence ID" value="KAG6529948.1"/>
    <property type="molecule type" value="Genomic_DNA"/>
</dbReference>
<dbReference type="SUPFAM" id="SSF48452">
    <property type="entry name" value="TPR-like"/>
    <property type="match status" value="1"/>
</dbReference>
<dbReference type="Gene3D" id="1.25.40.10">
    <property type="entry name" value="Tetratricopeptide repeat domain"/>
    <property type="match status" value="3"/>
</dbReference>